<dbReference type="InterPro" id="IPR011058">
    <property type="entry name" value="Cyanovirin-N"/>
</dbReference>
<dbReference type="SUPFAM" id="SSF51322">
    <property type="entry name" value="Cyanovirin-N"/>
    <property type="match status" value="1"/>
</dbReference>
<evidence type="ECO:0000259" key="1">
    <source>
        <dbReference type="SMART" id="SM01111"/>
    </source>
</evidence>
<dbReference type="InterPro" id="IPR036673">
    <property type="entry name" value="Cyanovirin-N_sf"/>
</dbReference>
<evidence type="ECO:0000313" key="3">
    <source>
        <dbReference type="Proteomes" id="UP000184546"/>
    </source>
</evidence>
<dbReference type="STRING" id="690307.A0A1L9WYC2"/>
<dbReference type="PANTHER" id="PTHR42076">
    <property type="entry name" value="CYANOVIRIN-N HOMOLOG"/>
    <property type="match status" value="1"/>
</dbReference>
<dbReference type="Proteomes" id="UP000184546">
    <property type="component" value="Unassembled WGS sequence"/>
</dbReference>
<feature type="domain" description="Cyanovirin-N" evidence="1">
    <location>
        <begin position="2"/>
        <end position="105"/>
    </location>
</feature>
<dbReference type="AlphaFoldDB" id="A0A1L9WYC2"/>
<dbReference type="EMBL" id="KV878975">
    <property type="protein sequence ID" value="OJK01143.1"/>
    <property type="molecule type" value="Genomic_DNA"/>
</dbReference>
<dbReference type="Pfam" id="PF08881">
    <property type="entry name" value="CVNH"/>
    <property type="match status" value="1"/>
</dbReference>
<evidence type="ECO:0000313" key="2">
    <source>
        <dbReference type="EMBL" id="OJK01143.1"/>
    </source>
</evidence>
<proteinExistence type="predicted"/>
<dbReference type="GeneID" id="30977318"/>
<reference evidence="3" key="1">
    <citation type="journal article" date="2017" name="Genome Biol.">
        <title>Comparative genomics reveals high biological diversity and specific adaptations in the industrially and medically important fungal genus Aspergillus.</title>
        <authorList>
            <person name="de Vries R.P."/>
            <person name="Riley R."/>
            <person name="Wiebenga A."/>
            <person name="Aguilar-Osorio G."/>
            <person name="Amillis S."/>
            <person name="Uchima C.A."/>
            <person name="Anderluh G."/>
            <person name="Asadollahi M."/>
            <person name="Askin M."/>
            <person name="Barry K."/>
            <person name="Battaglia E."/>
            <person name="Bayram O."/>
            <person name="Benocci T."/>
            <person name="Braus-Stromeyer S.A."/>
            <person name="Caldana C."/>
            <person name="Canovas D."/>
            <person name="Cerqueira G.C."/>
            <person name="Chen F."/>
            <person name="Chen W."/>
            <person name="Choi C."/>
            <person name="Clum A."/>
            <person name="Dos Santos R.A."/>
            <person name="Damasio A.R."/>
            <person name="Diallinas G."/>
            <person name="Emri T."/>
            <person name="Fekete E."/>
            <person name="Flipphi M."/>
            <person name="Freyberg S."/>
            <person name="Gallo A."/>
            <person name="Gournas C."/>
            <person name="Habgood R."/>
            <person name="Hainaut M."/>
            <person name="Harispe M.L."/>
            <person name="Henrissat B."/>
            <person name="Hilden K.S."/>
            <person name="Hope R."/>
            <person name="Hossain A."/>
            <person name="Karabika E."/>
            <person name="Karaffa L."/>
            <person name="Karanyi Z."/>
            <person name="Krasevec N."/>
            <person name="Kuo A."/>
            <person name="Kusch H."/>
            <person name="LaButti K."/>
            <person name="Lagendijk E.L."/>
            <person name="Lapidus A."/>
            <person name="Levasseur A."/>
            <person name="Lindquist E."/>
            <person name="Lipzen A."/>
            <person name="Logrieco A.F."/>
            <person name="MacCabe A."/>
            <person name="Maekelae M.R."/>
            <person name="Malavazi I."/>
            <person name="Melin P."/>
            <person name="Meyer V."/>
            <person name="Mielnichuk N."/>
            <person name="Miskei M."/>
            <person name="Molnar A.P."/>
            <person name="Mule G."/>
            <person name="Ngan C.Y."/>
            <person name="Orejas M."/>
            <person name="Orosz E."/>
            <person name="Ouedraogo J.P."/>
            <person name="Overkamp K.M."/>
            <person name="Park H.-S."/>
            <person name="Perrone G."/>
            <person name="Piumi F."/>
            <person name="Punt P.J."/>
            <person name="Ram A.F."/>
            <person name="Ramon A."/>
            <person name="Rauscher S."/>
            <person name="Record E."/>
            <person name="Riano-Pachon D.M."/>
            <person name="Robert V."/>
            <person name="Roehrig J."/>
            <person name="Ruller R."/>
            <person name="Salamov A."/>
            <person name="Salih N.S."/>
            <person name="Samson R.A."/>
            <person name="Sandor E."/>
            <person name="Sanguinetti M."/>
            <person name="Schuetze T."/>
            <person name="Sepcic K."/>
            <person name="Shelest E."/>
            <person name="Sherlock G."/>
            <person name="Sophianopoulou V."/>
            <person name="Squina F.M."/>
            <person name="Sun H."/>
            <person name="Susca A."/>
            <person name="Todd R.B."/>
            <person name="Tsang A."/>
            <person name="Unkles S.E."/>
            <person name="van de Wiele N."/>
            <person name="van Rossen-Uffink D."/>
            <person name="Oliveira J.V."/>
            <person name="Vesth T.C."/>
            <person name="Visser J."/>
            <person name="Yu J.-H."/>
            <person name="Zhou M."/>
            <person name="Andersen M.R."/>
            <person name="Archer D.B."/>
            <person name="Baker S.E."/>
            <person name="Benoit I."/>
            <person name="Brakhage A.A."/>
            <person name="Braus G.H."/>
            <person name="Fischer R."/>
            <person name="Frisvad J.C."/>
            <person name="Goldman G.H."/>
            <person name="Houbraken J."/>
            <person name="Oakley B."/>
            <person name="Pocsi I."/>
            <person name="Scazzocchio C."/>
            <person name="Seiboth B."/>
            <person name="vanKuyk P.A."/>
            <person name="Wortman J."/>
            <person name="Dyer P.S."/>
            <person name="Grigoriev I.V."/>
        </authorList>
    </citation>
    <scope>NUCLEOTIDE SEQUENCE [LARGE SCALE GENOMIC DNA]</scope>
    <source>
        <strain evidence="3">ATCC 16872 / CBS 172.66 / WB 5094</strain>
    </source>
</reference>
<name>A0A1L9WYC2_ASPA1</name>
<sequence>MSFHLSASDVHIDDNHILVAVLRDEEGEEHESTLNLDEFLGNNEGRFDWGGNGFSGSARDVTFSIEGGGEVPVLRAELANSEGEYFPADVNLSEHIENDNGKLVYQ</sequence>
<dbReference type="Gene3D" id="2.30.60.10">
    <property type="entry name" value="Cyanovirin-N"/>
    <property type="match status" value="1"/>
</dbReference>
<dbReference type="OMA" id="EWNDSEI"/>
<protein>
    <recommendedName>
        <fullName evidence="1">Cyanovirin-N domain-containing protein</fullName>
    </recommendedName>
</protein>
<keyword evidence="3" id="KW-1185">Reference proteome</keyword>
<dbReference type="RefSeq" id="XP_020057482.1">
    <property type="nucleotide sequence ID" value="XM_020203504.1"/>
</dbReference>
<dbReference type="PANTHER" id="PTHR42076:SF1">
    <property type="entry name" value="CYANOVIRIN-N DOMAIN-CONTAINING PROTEIN"/>
    <property type="match status" value="1"/>
</dbReference>
<dbReference type="OrthoDB" id="2441380at2759"/>
<dbReference type="VEuPathDB" id="FungiDB:ASPACDRAFT_59932"/>
<dbReference type="SMART" id="SM01111">
    <property type="entry name" value="CVNH"/>
    <property type="match status" value="1"/>
</dbReference>
<accession>A0A1L9WYC2</accession>
<organism evidence="2 3">
    <name type="scientific">Aspergillus aculeatus (strain ATCC 16872 / CBS 172.66 / WB 5094)</name>
    <dbReference type="NCBI Taxonomy" id="690307"/>
    <lineage>
        <taxon>Eukaryota</taxon>
        <taxon>Fungi</taxon>
        <taxon>Dikarya</taxon>
        <taxon>Ascomycota</taxon>
        <taxon>Pezizomycotina</taxon>
        <taxon>Eurotiomycetes</taxon>
        <taxon>Eurotiomycetidae</taxon>
        <taxon>Eurotiales</taxon>
        <taxon>Aspergillaceae</taxon>
        <taxon>Aspergillus</taxon>
        <taxon>Aspergillus subgen. Circumdati</taxon>
    </lineage>
</organism>
<gene>
    <name evidence="2" type="ORF">ASPACDRAFT_59932</name>
</gene>